<accession>A0A813UWW4</accession>
<evidence type="ECO:0000256" key="1">
    <source>
        <dbReference type="SAM" id="MobiDB-lite"/>
    </source>
</evidence>
<gene>
    <name evidence="2" type="ORF">OXX778_LOCUS8222</name>
</gene>
<protein>
    <submittedName>
        <fullName evidence="2">Uncharacterized protein</fullName>
    </submittedName>
</protein>
<comment type="caution">
    <text evidence="2">The sequence shown here is derived from an EMBL/GenBank/DDBJ whole genome shotgun (WGS) entry which is preliminary data.</text>
</comment>
<keyword evidence="3" id="KW-1185">Reference proteome</keyword>
<reference evidence="2" key="1">
    <citation type="submission" date="2021-02" db="EMBL/GenBank/DDBJ databases">
        <authorList>
            <person name="Nowell W R."/>
        </authorList>
    </citation>
    <scope>NUCLEOTIDE SEQUENCE</scope>
    <source>
        <strain evidence="2">Ploen Becks lab</strain>
    </source>
</reference>
<organism evidence="2 3">
    <name type="scientific">Brachionus calyciflorus</name>
    <dbReference type="NCBI Taxonomy" id="104777"/>
    <lineage>
        <taxon>Eukaryota</taxon>
        <taxon>Metazoa</taxon>
        <taxon>Spiralia</taxon>
        <taxon>Gnathifera</taxon>
        <taxon>Rotifera</taxon>
        <taxon>Eurotatoria</taxon>
        <taxon>Monogononta</taxon>
        <taxon>Pseudotrocha</taxon>
        <taxon>Ploima</taxon>
        <taxon>Brachionidae</taxon>
        <taxon>Brachionus</taxon>
    </lineage>
</organism>
<dbReference type="AlphaFoldDB" id="A0A813UWW4"/>
<dbReference type="Proteomes" id="UP000663879">
    <property type="component" value="Unassembled WGS sequence"/>
</dbReference>
<evidence type="ECO:0000313" key="3">
    <source>
        <dbReference type="Proteomes" id="UP000663879"/>
    </source>
</evidence>
<name>A0A813UWW4_9BILA</name>
<dbReference type="EMBL" id="CAJNOC010001115">
    <property type="protein sequence ID" value="CAF0836238.1"/>
    <property type="molecule type" value="Genomic_DNA"/>
</dbReference>
<evidence type="ECO:0000313" key="2">
    <source>
        <dbReference type="EMBL" id="CAF0836238.1"/>
    </source>
</evidence>
<proteinExistence type="predicted"/>
<feature type="region of interest" description="Disordered" evidence="1">
    <location>
        <begin position="67"/>
        <end position="94"/>
    </location>
</feature>
<sequence>MPSEYKKGSSVTFEDRIKAVMMSQQEKSFATGGKESKKANPNPLKTLYFFLGELFDYFFWLYHTGQEDESDEDSGDEDKSGEDESDEDILDDDENNLKQLNALDMDEMNWIISKTNRNGMKLLSKFKKDSKKVRVAPRFPFETFSRCTWNLYDRIITCQPRTTNAVEAWHNALRSDEKNHLKINELVEKLRVEQSNMECNLVKVKAGELFSRSAEQEKIDSRLLS</sequence>